<evidence type="ECO:0000256" key="5">
    <source>
        <dbReference type="ARBA" id="ARBA00022989"/>
    </source>
</evidence>
<evidence type="ECO:0000313" key="9">
    <source>
        <dbReference type="EMBL" id="GFG59437.1"/>
    </source>
</evidence>
<proteinExistence type="inferred from homology"/>
<dbReference type="RefSeq" id="WP_193489961.1">
    <property type="nucleotide sequence ID" value="NZ_BAAAMC010000002.1"/>
</dbReference>
<feature type="transmembrane region" description="Helical" evidence="7">
    <location>
        <begin position="864"/>
        <end position="884"/>
    </location>
</feature>
<dbReference type="Pfam" id="PF03176">
    <property type="entry name" value="MMPL"/>
    <property type="match status" value="2"/>
</dbReference>
<dbReference type="GO" id="GO:0005886">
    <property type="term" value="C:plasma membrane"/>
    <property type="evidence" value="ECO:0007669"/>
    <property type="project" value="UniProtKB-SubCell"/>
</dbReference>
<evidence type="ECO:0000313" key="10">
    <source>
        <dbReference type="Proteomes" id="UP000465241"/>
    </source>
</evidence>
<comment type="subcellular location">
    <subcellularLocation>
        <location evidence="1">Cell membrane</location>
        <topology evidence="1">Multi-pass membrane protein</topology>
    </subcellularLocation>
</comment>
<comment type="caution">
    <text evidence="9">The sequence shown here is derived from an EMBL/GenBank/DDBJ whole genome shotgun (WGS) entry which is preliminary data.</text>
</comment>
<keyword evidence="6 7" id="KW-0472">Membrane</keyword>
<feature type="transmembrane region" description="Helical" evidence="7">
    <location>
        <begin position="20"/>
        <end position="39"/>
    </location>
</feature>
<sequence>MAVGNGGHQRPRAGGYVRGLSVLVILGWTAVTLLLTFAIPSLEQVSREQSVPMSPKDAPSVQAMTRMGAVFGESSSDSTAMIVLEGEQPLGDATRPYYEQLIRDLRNDPRHVEHVQDLWGDRLTAAGAQSPDGKAVYVQVNLVGDNGTTIGQESAAAIRDIVDRTPSPPGVQTFVTGPGALVGDMQHAGERSILKMTLIGAVIIFVVLMVVYRSVITVVVLLITVGIELFAARGLVAYLGHHDLVLLSTFAVNLLVALAMAAGTDYGIFFFGRYQEARQSGEDPETALSTTFRGVAPVVLGSGLTIAGALLCLSFTRMPIFSTIGVPCAVGMLVAVVVALTLLPAVLAVGGRFGLFDPTRRIGMRRWRRIGTAIVRWPAPIFAATMAVTLLGLVALPGYRTSFDDRRYIPADVPANQGYAAADRHFSQARMMPDILMIETGHDMRNPEDFIVLHKLAKAVFQVPGVSRVQGITRPEGTPIEHTSIPFMISMQNAGQQQMMEHMKKRVDDLLAQADLIGRQVAITKRMYDIQRQVTELTHNSIVGTKEMTAIMGELRDSIANFDDFFRPLRNYLYWEPHCVNIPICWSLRSIFDSIDGVDVLTSKMDELVIELDAMDQLLPQLLDVMPRLIANMESMHRMMLTMHSTMSGIFEVMNDSTQDTTAMGMAFDQAKNDDSFYLPPEVFQNPDFQKAMASFLSPDGKAARFIISHKGDPGAPEALARIDEITAAAEEALKTTPLRDADIYIAGSASTFKDLQEGSQWDLWIAAVSALCLIFLIMLFLTRSFIAALVIVGTVALSLGSSFGLAVLIWQHILGINLHWMVLPMAVIVLLGVGSDYNLLLVSRMKEEIAAGINTGIIRAMGGTGKVVTNAGLVFAFTMAAMVFSDLRIIGQVGTTIGIGLLFDTLVVRAFLTPSIAALLGRWFWWPQLVRPRPASQMLRSVGPRPLVRELLLPDNRDPDTIEMAGPRV</sequence>
<evidence type="ECO:0000256" key="2">
    <source>
        <dbReference type="ARBA" id="ARBA00010157"/>
    </source>
</evidence>
<feature type="transmembrane region" description="Helical" evidence="7">
    <location>
        <begin position="198"/>
        <end position="225"/>
    </location>
</feature>
<dbReference type="PROSITE" id="PS50156">
    <property type="entry name" value="SSD"/>
    <property type="match status" value="1"/>
</dbReference>
<feature type="transmembrane region" description="Helical" evidence="7">
    <location>
        <begin position="762"/>
        <end position="782"/>
    </location>
</feature>
<dbReference type="FunFam" id="1.20.1640.10:FF:000020">
    <property type="entry name" value="Transmembrane transport protein MmpL10"/>
    <property type="match status" value="1"/>
</dbReference>
<feature type="transmembrane region" description="Helical" evidence="7">
    <location>
        <begin position="789"/>
        <end position="811"/>
    </location>
</feature>
<keyword evidence="3" id="KW-1003">Cell membrane</keyword>
<dbReference type="AlphaFoldDB" id="A0A7I9WQC9"/>
<protein>
    <submittedName>
        <fullName evidence="9">Transporter</fullName>
    </submittedName>
</protein>
<feature type="transmembrane region" description="Helical" evidence="7">
    <location>
        <begin position="292"/>
        <end position="317"/>
    </location>
</feature>
<feature type="transmembrane region" description="Helical" evidence="7">
    <location>
        <begin position="823"/>
        <end position="843"/>
    </location>
</feature>
<keyword evidence="5 7" id="KW-1133">Transmembrane helix</keyword>
<reference evidence="9 10" key="1">
    <citation type="journal article" date="2019" name="Emerg. Microbes Infect.">
        <title>Comprehensive subspecies identification of 175 nontuberculous mycobacteria species based on 7547 genomic profiles.</title>
        <authorList>
            <person name="Matsumoto Y."/>
            <person name="Kinjo T."/>
            <person name="Motooka D."/>
            <person name="Nabeya D."/>
            <person name="Jung N."/>
            <person name="Uechi K."/>
            <person name="Horii T."/>
            <person name="Iida T."/>
            <person name="Fujita J."/>
            <person name="Nakamura S."/>
        </authorList>
    </citation>
    <scope>NUCLEOTIDE SEQUENCE [LARGE SCALE GENOMIC DNA]</scope>
    <source>
        <strain evidence="9 10">JCM 13392</strain>
    </source>
</reference>
<organism evidence="9 10">
    <name type="scientific">Mycolicibacterium murale</name>
    <dbReference type="NCBI Taxonomy" id="182220"/>
    <lineage>
        <taxon>Bacteria</taxon>
        <taxon>Bacillati</taxon>
        <taxon>Actinomycetota</taxon>
        <taxon>Actinomycetes</taxon>
        <taxon>Mycobacteriales</taxon>
        <taxon>Mycobacteriaceae</taxon>
        <taxon>Mycolicibacterium</taxon>
    </lineage>
</organism>
<name>A0A7I9WQC9_9MYCO</name>
<dbReference type="InterPro" id="IPR004869">
    <property type="entry name" value="MMPL_dom"/>
</dbReference>
<dbReference type="InterPro" id="IPR000731">
    <property type="entry name" value="SSD"/>
</dbReference>
<dbReference type="PANTHER" id="PTHR33406">
    <property type="entry name" value="MEMBRANE PROTEIN MJ1562-RELATED"/>
    <property type="match status" value="1"/>
</dbReference>
<evidence type="ECO:0000259" key="8">
    <source>
        <dbReference type="PROSITE" id="PS50156"/>
    </source>
</evidence>
<dbReference type="InterPro" id="IPR004707">
    <property type="entry name" value="MmpL_fam"/>
</dbReference>
<comment type="similarity">
    <text evidence="2">Belongs to the resistance-nodulation-cell division (RND) (TC 2.A.6) family. MmpL subfamily.</text>
</comment>
<dbReference type="Proteomes" id="UP000465241">
    <property type="component" value="Unassembled WGS sequence"/>
</dbReference>
<dbReference type="EMBL" id="BLKT01000003">
    <property type="protein sequence ID" value="GFG59437.1"/>
    <property type="molecule type" value="Genomic_DNA"/>
</dbReference>
<feature type="transmembrane region" description="Helical" evidence="7">
    <location>
        <begin position="890"/>
        <end position="913"/>
    </location>
</feature>
<dbReference type="SUPFAM" id="SSF82866">
    <property type="entry name" value="Multidrug efflux transporter AcrB transmembrane domain"/>
    <property type="match status" value="2"/>
</dbReference>
<feature type="transmembrane region" description="Helical" evidence="7">
    <location>
        <begin position="245"/>
        <end position="271"/>
    </location>
</feature>
<dbReference type="InterPro" id="IPR050545">
    <property type="entry name" value="Mycobact_MmpL"/>
</dbReference>
<evidence type="ECO:0000256" key="6">
    <source>
        <dbReference type="ARBA" id="ARBA00023136"/>
    </source>
</evidence>
<evidence type="ECO:0000256" key="1">
    <source>
        <dbReference type="ARBA" id="ARBA00004651"/>
    </source>
</evidence>
<dbReference type="FunFam" id="1.20.1640.10:FF:000018">
    <property type="entry name" value="Transmembrane transport protein MmpL10"/>
    <property type="match status" value="1"/>
</dbReference>
<keyword evidence="10" id="KW-1185">Reference proteome</keyword>
<evidence type="ECO:0000256" key="7">
    <source>
        <dbReference type="SAM" id="Phobius"/>
    </source>
</evidence>
<gene>
    <name evidence="9" type="ORF">MMUR_35730</name>
</gene>
<feature type="transmembrane region" description="Helical" evidence="7">
    <location>
        <begin position="329"/>
        <end position="356"/>
    </location>
</feature>
<feature type="transmembrane region" description="Helical" evidence="7">
    <location>
        <begin position="377"/>
        <end position="399"/>
    </location>
</feature>
<evidence type="ECO:0000256" key="3">
    <source>
        <dbReference type="ARBA" id="ARBA00022475"/>
    </source>
</evidence>
<accession>A0A7I9WQC9</accession>
<dbReference type="Gene3D" id="1.20.1640.10">
    <property type="entry name" value="Multidrug efflux transporter AcrB transmembrane domain"/>
    <property type="match status" value="2"/>
</dbReference>
<feature type="domain" description="SSD" evidence="8">
    <location>
        <begin position="222"/>
        <end position="349"/>
    </location>
</feature>
<dbReference type="NCBIfam" id="TIGR00833">
    <property type="entry name" value="actII"/>
    <property type="match status" value="1"/>
</dbReference>
<evidence type="ECO:0000256" key="4">
    <source>
        <dbReference type="ARBA" id="ARBA00022692"/>
    </source>
</evidence>
<keyword evidence="4 7" id="KW-0812">Transmembrane</keyword>
<dbReference type="PANTHER" id="PTHR33406:SF6">
    <property type="entry name" value="MEMBRANE PROTEIN YDGH-RELATED"/>
    <property type="match status" value="1"/>
</dbReference>